<dbReference type="SUPFAM" id="SSF53649">
    <property type="entry name" value="Alkaline phosphatase-like"/>
    <property type="match status" value="1"/>
</dbReference>
<dbReference type="Proteomes" id="UP000188879">
    <property type="component" value="Unassembled WGS sequence"/>
</dbReference>
<proteinExistence type="predicted"/>
<dbReference type="OrthoDB" id="9779418at2"/>
<evidence type="ECO:0000313" key="1">
    <source>
        <dbReference type="EMBL" id="ONG53324.1"/>
    </source>
</evidence>
<dbReference type="Gene3D" id="3.40.720.10">
    <property type="entry name" value="Alkaline Phosphatase, subunit A"/>
    <property type="match status" value="2"/>
</dbReference>
<sequence length="464" mass="48472">FRRVLLIALDGMRADMLTAEGTPHLWALARRGQRFSTSRSVFPSYTRVCTASVMAGAPPEVHGVVGNALHHPSAGELPLHLDRIADLRRLVAADGSAILAPTLDQALRQAGKRFGAVSGNTPGTAALMLPDPAAGGHFVFTPHGREASQQPEAWDAVTARFGPPPEADVPLLARTAWLGKVFAEHVLAEVDPDVALLWLAEPDTALHYRGLGHADTMDALRVADAAVGLALDTLRRLGRLEETAVIAFSDHGQIACPDQIALLEEWAPLGIAYRPGPGVLATTAPGRCGGISLTAEGRRAKALPGLIAGLQARPELGMLFARDAQDGVLPYAAVGFDHPRAPDLVTVLRHDAAGGWTPAGDVPPGGGMHGGLHPGELSNLLLLALPGGEAALRDAPAGLIDIAPTALALLGVAVPDSMRGRDLSAADPAWTRRRLEAAGGGLAQYVETAEMGRARYVLEGGRID</sequence>
<dbReference type="EMBL" id="MLCO01000104">
    <property type="protein sequence ID" value="ONG53324.1"/>
    <property type="molecule type" value="Genomic_DNA"/>
</dbReference>
<dbReference type="Pfam" id="PF01663">
    <property type="entry name" value="Phosphodiest"/>
    <property type="match status" value="1"/>
</dbReference>
<dbReference type="AlphaFoldDB" id="A0A1V2H2M3"/>
<dbReference type="PANTHER" id="PTHR10151">
    <property type="entry name" value="ECTONUCLEOTIDE PYROPHOSPHATASE/PHOSPHODIESTERASE"/>
    <property type="match status" value="1"/>
</dbReference>
<reference evidence="1 2" key="1">
    <citation type="submission" date="2016-10" db="EMBL/GenBank/DDBJ databases">
        <title>Draft Genome sequence of Roseomonas sp. strain M3.</title>
        <authorList>
            <person name="Subhash Y."/>
            <person name="Lee S."/>
        </authorList>
    </citation>
    <scope>NUCLEOTIDE SEQUENCE [LARGE SCALE GENOMIC DNA]</scope>
    <source>
        <strain evidence="1 2">M3</strain>
    </source>
</reference>
<comment type="caution">
    <text evidence="1">The sequence shown here is derived from an EMBL/GenBank/DDBJ whole genome shotgun (WGS) entry which is preliminary data.</text>
</comment>
<name>A0A1V2H2M3_9PROT</name>
<dbReference type="InterPro" id="IPR017850">
    <property type="entry name" value="Alkaline_phosphatase_core_sf"/>
</dbReference>
<feature type="non-terminal residue" evidence="1">
    <location>
        <position position="1"/>
    </location>
</feature>
<keyword evidence="2" id="KW-1185">Reference proteome</keyword>
<evidence type="ECO:0008006" key="3">
    <source>
        <dbReference type="Google" id="ProtNLM"/>
    </source>
</evidence>
<dbReference type="InterPro" id="IPR002591">
    <property type="entry name" value="Phosphodiest/P_Trfase"/>
</dbReference>
<dbReference type="PANTHER" id="PTHR10151:SF120">
    <property type="entry name" value="BIS(5'-ADENOSYL)-TRIPHOSPHATASE"/>
    <property type="match status" value="1"/>
</dbReference>
<gene>
    <name evidence="1" type="ORF">BKE38_12420</name>
</gene>
<organism evidence="1 2">
    <name type="scientific">Teichococcus deserti</name>
    <dbReference type="NCBI Taxonomy" id="1817963"/>
    <lineage>
        <taxon>Bacteria</taxon>
        <taxon>Pseudomonadati</taxon>
        <taxon>Pseudomonadota</taxon>
        <taxon>Alphaproteobacteria</taxon>
        <taxon>Acetobacterales</taxon>
        <taxon>Roseomonadaceae</taxon>
        <taxon>Roseomonas</taxon>
    </lineage>
</organism>
<protein>
    <recommendedName>
        <fullName evidence="3">Alkaline phosphatase family protein</fullName>
    </recommendedName>
</protein>
<dbReference type="GO" id="GO:0016787">
    <property type="term" value="F:hydrolase activity"/>
    <property type="evidence" value="ECO:0007669"/>
    <property type="project" value="UniProtKB-ARBA"/>
</dbReference>
<accession>A0A1V2H2M3</accession>
<evidence type="ECO:0000313" key="2">
    <source>
        <dbReference type="Proteomes" id="UP000188879"/>
    </source>
</evidence>
<dbReference type="RefSeq" id="WP_076957674.1">
    <property type="nucleotide sequence ID" value="NZ_MLCO01000104.1"/>
</dbReference>